<gene>
    <name evidence="2" type="ORF">ACFPQ6_04795</name>
</gene>
<reference evidence="3" key="1">
    <citation type="journal article" date="2019" name="Int. J. Syst. Evol. Microbiol.">
        <title>The Global Catalogue of Microorganisms (GCM) 10K type strain sequencing project: providing services to taxonomists for standard genome sequencing and annotation.</title>
        <authorList>
            <consortium name="The Broad Institute Genomics Platform"/>
            <consortium name="The Broad Institute Genome Sequencing Center for Infectious Disease"/>
            <person name="Wu L."/>
            <person name="Ma J."/>
        </authorList>
    </citation>
    <scope>NUCLEOTIDE SEQUENCE [LARGE SCALE GENOMIC DNA]</scope>
    <source>
        <strain evidence="3">CGMCC 1.15053</strain>
    </source>
</reference>
<sequence length="279" mass="29797">MNTIRAATPPGFRGSPAGTAALYAATARLGFRRQFAYPQAAAWGVVTNFFFGVLRIAVLLALFGTRPQVGGWTVADAVTYVGLTQVSIGAFSLFGWTDFMRAVHRGEVVTDLLRPTSLLPFWAAQDAGRAAGQFVLRGLPMLALFVLVWEARWPAQPLPTLLSVLLAWACGFAFRFLVNCAAFWSPDAVGIGRFAWAVQGLGCGFLMPLAFFPAWVGSALAWTPFPAMLNTVVTLWLGQKTGAAAWAALAGQLGWTLGLFALCALALARGLRRLEVAGG</sequence>
<dbReference type="Pfam" id="PF06182">
    <property type="entry name" value="ABC2_membrane_6"/>
    <property type="match status" value="1"/>
</dbReference>
<dbReference type="Proteomes" id="UP001595979">
    <property type="component" value="Unassembled WGS sequence"/>
</dbReference>
<keyword evidence="1" id="KW-1133">Transmembrane helix</keyword>
<feature type="transmembrane region" description="Helical" evidence="1">
    <location>
        <begin position="196"/>
        <end position="223"/>
    </location>
</feature>
<dbReference type="InterPro" id="IPR010390">
    <property type="entry name" value="ABC-2_transporter-like"/>
</dbReference>
<feature type="transmembrane region" description="Helical" evidence="1">
    <location>
        <begin position="40"/>
        <end position="65"/>
    </location>
</feature>
<feature type="transmembrane region" description="Helical" evidence="1">
    <location>
        <begin position="243"/>
        <end position="268"/>
    </location>
</feature>
<feature type="transmembrane region" description="Helical" evidence="1">
    <location>
        <begin position="165"/>
        <end position="184"/>
    </location>
</feature>
<dbReference type="RefSeq" id="WP_380046922.1">
    <property type="nucleotide sequence ID" value="NZ_JBHSOH010000005.1"/>
</dbReference>
<keyword evidence="1" id="KW-0812">Transmembrane</keyword>
<keyword evidence="3" id="KW-1185">Reference proteome</keyword>
<organism evidence="2 3">
    <name type="scientific">Deinococcus petrolearius</name>
    <dbReference type="NCBI Taxonomy" id="1751295"/>
    <lineage>
        <taxon>Bacteria</taxon>
        <taxon>Thermotogati</taxon>
        <taxon>Deinococcota</taxon>
        <taxon>Deinococci</taxon>
        <taxon>Deinococcales</taxon>
        <taxon>Deinococcaceae</taxon>
        <taxon>Deinococcus</taxon>
    </lineage>
</organism>
<feature type="transmembrane region" description="Helical" evidence="1">
    <location>
        <begin position="77"/>
        <end position="96"/>
    </location>
</feature>
<dbReference type="PANTHER" id="PTHR36832">
    <property type="entry name" value="SLR1174 PROTEIN-RELATED"/>
    <property type="match status" value="1"/>
</dbReference>
<dbReference type="EMBL" id="JBHSOH010000005">
    <property type="protein sequence ID" value="MFC5847619.1"/>
    <property type="molecule type" value="Genomic_DNA"/>
</dbReference>
<keyword evidence="1" id="KW-0472">Membrane</keyword>
<protein>
    <submittedName>
        <fullName evidence="2">ABC transporter permease</fullName>
    </submittedName>
</protein>
<evidence type="ECO:0000313" key="3">
    <source>
        <dbReference type="Proteomes" id="UP001595979"/>
    </source>
</evidence>
<name>A0ABW1DJV9_9DEIO</name>
<evidence type="ECO:0000313" key="2">
    <source>
        <dbReference type="EMBL" id="MFC5847619.1"/>
    </source>
</evidence>
<evidence type="ECO:0000256" key="1">
    <source>
        <dbReference type="SAM" id="Phobius"/>
    </source>
</evidence>
<feature type="transmembrane region" description="Helical" evidence="1">
    <location>
        <begin position="134"/>
        <end position="153"/>
    </location>
</feature>
<comment type="caution">
    <text evidence="2">The sequence shown here is derived from an EMBL/GenBank/DDBJ whole genome shotgun (WGS) entry which is preliminary data.</text>
</comment>
<dbReference type="PANTHER" id="PTHR36832:SF2">
    <property type="entry name" value="INTEGRAL MEMBRANE PROTEIN"/>
    <property type="match status" value="1"/>
</dbReference>
<accession>A0ABW1DJV9</accession>
<proteinExistence type="predicted"/>